<reference evidence="4" key="1">
    <citation type="submission" date="2018-05" db="EMBL/GenBank/DDBJ databases">
        <authorList>
            <person name="Lanie J.A."/>
            <person name="Ng W.-L."/>
            <person name="Kazmierczak K.M."/>
            <person name="Andrzejewski T.M."/>
            <person name="Davidsen T.M."/>
            <person name="Wayne K.J."/>
            <person name="Tettelin H."/>
            <person name="Glass J.I."/>
            <person name="Rusch D."/>
            <person name="Podicherti R."/>
            <person name="Tsui H.-C.T."/>
            <person name="Winkler M.E."/>
        </authorList>
    </citation>
    <scope>NUCLEOTIDE SEQUENCE</scope>
</reference>
<proteinExistence type="predicted"/>
<evidence type="ECO:0000256" key="2">
    <source>
        <dbReference type="ARBA" id="ARBA00023315"/>
    </source>
</evidence>
<dbReference type="InterPro" id="IPR000182">
    <property type="entry name" value="GNAT_dom"/>
</dbReference>
<dbReference type="Pfam" id="PF00583">
    <property type="entry name" value="Acetyltransf_1"/>
    <property type="match status" value="1"/>
</dbReference>
<feature type="non-terminal residue" evidence="4">
    <location>
        <position position="1"/>
    </location>
</feature>
<dbReference type="PANTHER" id="PTHR43420:SF12">
    <property type="entry name" value="N-ACETYLTRANSFERASE DOMAIN-CONTAINING PROTEIN"/>
    <property type="match status" value="1"/>
</dbReference>
<dbReference type="PANTHER" id="PTHR43420">
    <property type="entry name" value="ACETYLTRANSFERASE"/>
    <property type="match status" value="1"/>
</dbReference>
<protein>
    <recommendedName>
        <fullName evidence="3">N-acetyltransferase domain-containing protein</fullName>
    </recommendedName>
</protein>
<keyword evidence="1" id="KW-0808">Transferase</keyword>
<evidence type="ECO:0000259" key="3">
    <source>
        <dbReference type="PROSITE" id="PS51186"/>
    </source>
</evidence>
<dbReference type="PROSITE" id="PS51186">
    <property type="entry name" value="GNAT"/>
    <property type="match status" value="1"/>
</dbReference>
<dbReference type="Gene3D" id="3.40.630.30">
    <property type="match status" value="1"/>
</dbReference>
<dbReference type="InterPro" id="IPR050680">
    <property type="entry name" value="YpeA/RimI_acetyltransf"/>
</dbReference>
<name>A0A382CJX6_9ZZZZ</name>
<sequence length="319" mass="35936">VVNPPQSKSLVIKSFEWKDLDILLGLENQLRTTDLEAAPITKLLLMEQLRQPNLDIERDLLLCLLDNQLKATGLICHEPRIDRAILDIKGTDEFLTSKFVNNLLAASLEKARILEVSTLDFLPSPQISRETLTNKWGFYKEHTYLKMRWIPGDLSNPPLPTGYSIRNYGKRGDDQALTDIQNSSFDGSFNFSPNSLKEIHYRTNMSNTSYGGIIFLVHNHTIAGYNWTLTMPIANGTKGIISMIGIHQSYRGQGLGKSLLVAGLKHLVSIGIAFVELEVDESNEAAIRLYKSMGFESIHRLHWFHLPLRSSDSSSLNDL</sequence>
<evidence type="ECO:0000313" key="4">
    <source>
        <dbReference type="EMBL" id="SVB26159.1"/>
    </source>
</evidence>
<accession>A0A382CJX6</accession>
<evidence type="ECO:0000256" key="1">
    <source>
        <dbReference type="ARBA" id="ARBA00022679"/>
    </source>
</evidence>
<keyword evidence="2" id="KW-0012">Acyltransferase</keyword>
<dbReference type="GO" id="GO:0016747">
    <property type="term" value="F:acyltransferase activity, transferring groups other than amino-acyl groups"/>
    <property type="evidence" value="ECO:0007669"/>
    <property type="project" value="InterPro"/>
</dbReference>
<dbReference type="CDD" id="cd04301">
    <property type="entry name" value="NAT_SF"/>
    <property type="match status" value="1"/>
</dbReference>
<gene>
    <name evidence="4" type="ORF">METZ01_LOCUS179013</name>
</gene>
<dbReference type="SUPFAM" id="SSF55729">
    <property type="entry name" value="Acyl-CoA N-acyltransferases (Nat)"/>
    <property type="match status" value="1"/>
</dbReference>
<feature type="domain" description="N-acetyltransferase" evidence="3">
    <location>
        <begin position="163"/>
        <end position="313"/>
    </location>
</feature>
<dbReference type="AlphaFoldDB" id="A0A382CJX6"/>
<organism evidence="4">
    <name type="scientific">marine metagenome</name>
    <dbReference type="NCBI Taxonomy" id="408172"/>
    <lineage>
        <taxon>unclassified sequences</taxon>
        <taxon>metagenomes</taxon>
        <taxon>ecological metagenomes</taxon>
    </lineage>
</organism>
<dbReference type="EMBL" id="UINC01034781">
    <property type="protein sequence ID" value="SVB26159.1"/>
    <property type="molecule type" value="Genomic_DNA"/>
</dbReference>
<dbReference type="InterPro" id="IPR016181">
    <property type="entry name" value="Acyl_CoA_acyltransferase"/>
</dbReference>